<dbReference type="AlphaFoldDB" id="A0A066UFE2"/>
<proteinExistence type="predicted"/>
<gene>
    <name evidence="1" type="ORF">MBO_08462</name>
</gene>
<dbReference type="OrthoDB" id="9804086at2"/>
<evidence type="ECO:0000313" key="2">
    <source>
        <dbReference type="Proteomes" id="UP000035860"/>
    </source>
</evidence>
<comment type="caution">
    <text evidence="1">The sequence shown here is derived from an EMBL/GenBank/DDBJ whole genome shotgun (WGS) entry which is preliminary data.</text>
</comment>
<evidence type="ECO:0000313" key="1">
    <source>
        <dbReference type="EMBL" id="KDN24597.1"/>
    </source>
</evidence>
<dbReference type="EMBL" id="AOMT01000031">
    <property type="protein sequence ID" value="KDN24597.1"/>
    <property type="molecule type" value="Genomic_DNA"/>
</dbReference>
<name>A0A066UFE2_9GAMM</name>
<sequence>MSFVEVEPTLENYWRAIILFGKNTASYKFALAKSLIDVSLERQSDLITLEDLALPYAMHLCEHLKHSPKQSTAKSGKFINACLEFNNGSISEDRLIDITAKEGFKYVLDAFHVVNTKAVNERFFDVINEEFFIDERRFNKGIRLTDNLFDLFYAEGDLSKNLTQETESRWNLVEKAWELNISRNLIGVEFDQDTKRLFTLDDKHRRIGITSSRGALNGYQKSRCFYCFKEISITSFDDMLADVDHFFPHVLKPQVTEAGCCRSVNVDGIWNLVLSCAQCNRGEQGKFEKVPSLDLLERLHIRNEYLISSHHPLRETLIMQTGKNEQDRKYFLSKSYRFSKERLIHTWKPIQQGLSAF</sequence>
<reference evidence="1 2" key="1">
    <citation type="journal article" date="2014" name="Genome Announc.">
        <title>Draft Genome Sequence of Moraxella bovoculi Strain 237T (ATCC BAA-1259T) Isolated from a Calf with Infectious Bovine Keratoconjunctivitis.</title>
        <authorList>
            <person name="Calcutt M.J."/>
            <person name="Foecking M.F."/>
            <person name="Martin N.T."/>
            <person name="Mhlanga-Mutangadura T."/>
            <person name="Reilly T.J."/>
        </authorList>
    </citation>
    <scope>NUCLEOTIDE SEQUENCE [LARGE SCALE GENOMIC DNA]</scope>
    <source>
        <strain evidence="1 2">237</strain>
    </source>
</reference>
<accession>A0A066UFE2</accession>
<dbReference type="Proteomes" id="UP000035860">
    <property type="component" value="Unassembled WGS sequence"/>
</dbReference>
<dbReference type="eggNOG" id="COG1403">
    <property type="taxonomic scope" value="Bacteria"/>
</dbReference>
<protein>
    <submittedName>
        <fullName evidence="1">Uncharacterized protein</fullName>
    </submittedName>
</protein>
<dbReference type="Gene3D" id="1.10.30.50">
    <property type="match status" value="1"/>
</dbReference>
<keyword evidence="2" id="KW-1185">Reference proteome</keyword>
<organism evidence="1 2">
    <name type="scientific">Moraxella bovoculi 237</name>
    <dbReference type="NCBI Taxonomy" id="743974"/>
    <lineage>
        <taxon>Bacteria</taxon>
        <taxon>Pseudomonadati</taxon>
        <taxon>Pseudomonadota</taxon>
        <taxon>Gammaproteobacteria</taxon>
        <taxon>Moraxellales</taxon>
        <taxon>Moraxellaceae</taxon>
        <taxon>Moraxella</taxon>
    </lineage>
</organism>
<dbReference type="RefSeq" id="WP_036366665.1">
    <property type="nucleotide sequence ID" value="NZ_AOMT01000031.1"/>
</dbReference>